<comment type="caution">
    <text evidence="2">The sequence shown here is derived from an EMBL/GenBank/DDBJ whole genome shotgun (WGS) entry which is preliminary data.</text>
</comment>
<evidence type="ECO:0000313" key="2">
    <source>
        <dbReference type="EMBL" id="MDT0567896.1"/>
    </source>
</evidence>
<name>A0ABU2YU99_9ACTN</name>
<proteinExistence type="predicted"/>
<feature type="transmembrane region" description="Helical" evidence="1">
    <location>
        <begin position="7"/>
        <end position="25"/>
    </location>
</feature>
<keyword evidence="1" id="KW-1133">Transmembrane helix</keyword>
<evidence type="ECO:0000256" key="1">
    <source>
        <dbReference type="SAM" id="Phobius"/>
    </source>
</evidence>
<evidence type="ECO:0000313" key="3">
    <source>
        <dbReference type="Proteomes" id="UP001180737"/>
    </source>
</evidence>
<feature type="transmembrane region" description="Helical" evidence="1">
    <location>
        <begin position="31"/>
        <end position="49"/>
    </location>
</feature>
<organism evidence="2 3">
    <name type="scientific">Streptomyces gottesmaniae</name>
    <dbReference type="NCBI Taxonomy" id="3075518"/>
    <lineage>
        <taxon>Bacteria</taxon>
        <taxon>Bacillati</taxon>
        <taxon>Actinomycetota</taxon>
        <taxon>Actinomycetes</taxon>
        <taxon>Kitasatosporales</taxon>
        <taxon>Streptomycetaceae</taxon>
        <taxon>Streptomyces</taxon>
    </lineage>
</organism>
<sequence>MIAVFGVFCAVCVLVAFVGLVLVTPRDVPRITGTCALILTFAALGVAILR</sequence>
<keyword evidence="1" id="KW-0812">Transmembrane</keyword>
<reference evidence="2" key="1">
    <citation type="submission" date="2024-05" db="EMBL/GenBank/DDBJ databases">
        <title>30 novel species of actinomycetes from the DSMZ collection.</title>
        <authorList>
            <person name="Nouioui I."/>
        </authorList>
    </citation>
    <scope>NUCLEOTIDE SEQUENCE</scope>
    <source>
        <strain evidence="2">DSM 3412</strain>
    </source>
</reference>
<gene>
    <name evidence="2" type="ORF">RM704_10510</name>
</gene>
<dbReference type="EMBL" id="JAVRFJ010000007">
    <property type="protein sequence ID" value="MDT0567896.1"/>
    <property type="molecule type" value="Genomic_DNA"/>
</dbReference>
<keyword evidence="3" id="KW-1185">Reference proteome</keyword>
<protein>
    <submittedName>
        <fullName evidence="2">Uncharacterized protein</fullName>
    </submittedName>
</protein>
<keyword evidence="1" id="KW-0472">Membrane</keyword>
<dbReference type="RefSeq" id="WP_192829795.1">
    <property type="nucleotide sequence ID" value="NZ_JAVRFJ010000007.1"/>
</dbReference>
<dbReference type="Proteomes" id="UP001180737">
    <property type="component" value="Unassembled WGS sequence"/>
</dbReference>
<accession>A0ABU2YU99</accession>